<accession>A0AAD7CFW0</accession>
<dbReference type="EMBL" id="JARKIF010000002">
    <property type="protein sequence ID" value="KAJ7647700.1"/>
    <property type="molecule type" value="Genomic_DNA"/>
</dbReference>
<dbReference type="AlphaFoldDB" id="A0AAD7CFW0"/>
<feature type="region of interest" description="Disordered" evidence="1">
    <location>
        <begin position="1"/>
        <end position="20"/>
    </location>
</feature>
<keyword evidence="3" id="KW-1185">Reference proteome</keyword>
<name>A0AAD7CFW0_9AGAR</name>
<organism evidence="2 3">
    <name type="scientific">Roridomyces roridus</name>
    <dbReference type="NCBI Taxonomy" id="1738132"/>
    <lineage>
        <taxon>Eukaryota</taxon>
        <taxon>Fungi</taxon>
        <taxon>Dikarya</taxon>
        <taxon>Basidiomycota</taxon>
        <taxon>Agaricomycotina</taxon>
        <taxon>Agaricomycetes</taxon>
        <taxon>Agaricomycetidae</taxon>
        <taxon>Agaricales</taxon>
        <taxon>Marasmiineae</taxon>
        <taxon>Mycenaceae</taxon>
        <taxon>Roridomyces</taxon>
    </lineage>
</organism>
<reference evidence="2" key="1">
    <citation type="submission" date="2023-03" db="EMBL/GenBank/DDBJ databases">
        <title>Massive genome expansion in bonnet fungi (Mycena s.s.) driven by repeated elements and novel gene families across ecological guilds.</title>
        <authorList>
            <consortium name="Lawrence Berkeley National Laboratory"/>
            <person name="Harder C.B."/>
            <person name="Miyauchi S."/>
            <person name="Viragh M."/>
            <person name="Kuo A."/>
            <person name="Thoen E."/>
            <person name="Andreopoulos B."/>
            <person name="Lu D."/>
            <person name="Skrede I."/>
            <person name="Drula E."/>
            <person name="Henrissat B."/>
            <person name="Morin E."/>
            <person name="Kohler A."/>
            <person name="Barry K."/>
            <person name="LaButti K."/>
            <person name="Morin E."/>
            <person name="Salamov A."/>
            <person name="Lipzen A."/>
            <person name="Mereny Z."/>
            <person name="Hegedus B."/>
            <person name="Baldrian P."/>
            <person name="Stursova M."/>
            <person name="Weitz H."/>
            <person name="Taylor A."/>
            <person name="Grigoriev I.V."/>
            <person name="Nagy L.G."/>
            <person name="Martin F."/>
            <person name="Kauserud H."/>
        </authorList>
    </citation>
    <scope>NUCLEOTIDE SEQUENCE</scope>
    <source>
        <strain evidence="2">9284</strain>
    </source>
</reference>
<comment type="caution">
    <text evidence="2">The sequence shown here is derived from an EMBL/GenBank/DDBJ whole genome shotgun (WGS) entry which is preliminary data.</text>
</comment>
<sequence>MTYEPKNIQSASTLRTKHRLGSQRFAPGIPRYISPPPSSNKDTATTVLDANMEASAGNADDFLELTRESLENGDGLYAPGEDPFASMRNEMTRSDMGEPIDDHALDEAAEEFLHIPETSEIHTTSVTWSGQFTITAPGYIVSQLVTKRATLIDSTSPTENDLPTLDSFLLPSQDLNLCKFYEVRDLVIAVPAFKPTQQFARLVAEDEDESFRTFVQYLSHKEQAALLPAVQKNQLLGYLFILPPSASNLLTALGSTSHSDQPPCLVVALVFLIAGSPPPRSRSVIPLQPREKLSQVANMHTELAYRFALCVTALPEHVLRYTLNHPSVVWSGATKDDLDTAHLRCALSKSRQGIIDAAGAGSKAGTVFIHVRALPFVHSLPDIVELRSRPEVRFYSYGTHPSVPPKRWGHRPIFLLGGIVTFSVAALTGDPWGLLRTIRRIAAHPLWECYLLPQIFGLALRLNEQREDSGMEELGDSGLPLALDRILDAVLEGQVALLCAPGSDPAEYLLKHLWSICRQDREQLLPIFRTDKDNLLERCRAACDAAFPDPAASFETAAEVVRADVRRMQTQPLLVETYRRYVVIDVGSNDQQDGIEWQDIGRFSFNDALDSSE</sequence>
<dbReference type="Proteomes" id="UP001221142">
    <property type="component" value="Unassembled WGS sequence"/>
</dbReference>
<protein>
    <submittedName>
        <fullName evidence="2">Uncharacterized protein</fullName>
    </submittedName>
</protein>
<evidence type="ECO:0000313" key="3">
    <source>
        <dbReference type="Proteomes" id="UP001221142"/>
    </source>
</evidence>
<proteinExistence type="predicted"/>
<evidence type="ECO:0000256" key="1">
    <source>
        <dbReference type="SAM" id="MobiDB-lite"/>
    </source>
</evidence>
<evidence type="ECO:0000313" key="2">
    <source>
        <dbReference type="EMBL" id="KAJ7647700.1"/>
    </source>
</evidence>
<gene>
    <name evidence="2" type="ORF">FB45DRAFT_206531</name>
</gene>